<accession>A0ABM9FV44</accession>
<feature type="domain" description="Carrier" evidence="10">
    <location>
        <begin position="717"/>
        <end position="792"/>
    </location>
</feature>
<dbReference type="SUPFAM" id="SSF51735">
    <property type="entry name" value="NAD(P)-binding Rossmann-fold domains"/>
    <property type="match status" value="1"/>
</dbReference>
<dbReference type="NCBIfam" id="NF003417">
    <property type="entry name" value="PRK04813.1"/>
    <property type="match status" value="2"/>
</dbReference>
<keyword evidence="6" id="KW-0677">Repeat</keyword>
<dbReference type="CDD" id="cd19531">
    <property type="entry name" value="LCL_NRPS-like"/>
    <property type="match status" value="1"/>
</dbReference>
<dbReference type="PROSITE" id="PS00012">
    <property type="entry name" value="PHOSPHOPANTETHEINE"/>
    <property type="match status" value="1"/>
</dbReference>
<dbReference type="InterPro" id="IPR013120">
    <property type="entry name" value="FAR_NAD-bd"/>
</dbReference>
<dbReference type="PANTHER" id="PTHR45527">
    <property type="entry name" value="NONRIBOSOMAL PEPTIDE SYNTHETASE"/>
    <property type="match status" value="1"/>
</dbReference>
<evidence type="ECO:0000256" key="4">
    <source>
        <dbReference type="ARBA" id="ARBA00022553"/>
    </source>
</evidence>
<dbReference type="Pfam" id="PF00501">
    <property type="entry name" value="AMP-binding"/>
    <property type="match status" value="2"/>
</dbReference>
<dbReference type="InterPro" id="IPR001242">
    <property type="entry name" value="Condensation_dom"/>
</dbReference>
<keyword evidence="5" id="KW-0436">Ligase</keyword>
<sequence length="2251" mass="250268">MSAIPFTTEQLTGYDAHTFEIPSAIVDGLEQLTRTRSVTLEAAVGVAWSGLVARYHNAEEVVLHVMASQSRDGVPVSVRPEETLWSAAQALCGQLQSGGQEPGEPGAGGDITTCCWLQDAEVPGKTRADISAGDLHARILGREEAFRAPYLFTIYYRPERFSLDAATQMGQQLNQMLSEAAQAPDKPIGEWDLLTKEEIRRYIERHNRTQYPYPKHRTVPSLFEEQAARIPDEPAIIEEGRQFTYKELNQAANRLAHYLRTQGVAREQAVGILAERTAEMVIGILAITKAGGAYVPIDPDHPQDRIQYLLEDSGARLVLTSAGLSGRLPADAVQVPLEETAWADQPEHNPEPVGGAEDLIYIIYTSGSTGRPKGVMVTHRNVVRLVKNTNYVEFQPGDRILQTGSLVFDASTFEIWGSLLNGIGLVLVDKTTILDSRQLDEALRRFGITTMFLTTALFLQLVDRNPAIFKPVRQLFVGGELMSPKHFYRAAQECAPIRLSNIYGPTENTTFSTCYELKEEREGPIPIGTPIGNSTIYVVNAHGKLQPAGATGELWVGGDGVARGYLNRDDLTEKMFIDSPFVPGERIYKTGDLVRLCEDGQLEFVGRKDHQVKIRGYRMELGEIEARIHSHSQVKETLVTDFEEAPGQKALCAYVVAEGGLDAAGLRAYLSKLLPEYMVPGYFMFLERMPLTINGKIDRAKLPRPERQERAAVHYAAPTNETERKLAAIWEELLGIEPIGIDDHFFELGGHSLKVAQLQARIYETFQVNISFKLLFEMPYIGSLASLIAQLEQGGFEAIEPAPDKPHYRLAPAQQRMYALQQRTDIGMAYHVPLLYRLPGDCDPERLEQALRRLVERHEALRTSFHWEDGEVVQRVHPAVSFAMQRLEADGRMAEETAASFLRPFRMEEAPLLRAAWIRLSEGEAALLLDVHHIVFDGTSLSLLAEELAALYAGRALPAQTLHYKDYAEWQAEREMREQEAEEAYWLQMLEGELPVLELPTDFPRPPMQTFAGDIVRAALPAADAAALKKLASERGTTLYMALLAVYKLLLAAYADKEDIIVGCAVAARTHPDLERMMGMFVNTLPIRSYPEGGKSFADYLAELKESLLAAYEYQTYPLDKLVDRLSYPRDMSRNPLFDTVFVMQNMGDTTIELGGAACEAIPYHNGTSKFDVTLEAVEREDAVLLNFEYNTALFRRDTIERLAGHFLQLVQEAVRKPEALIGELDMITAREREQIVAEFNRTEAGYPREATIHGLFEEQVRRTPERTAVTDPQRSLTYAELNAEANRLAHELRRRGVRREQAVGLLTERTAEMIVGVLAIMKAGGAYVPIDPDYPADRVDYLLEDSGAKLVLASGSLAGQLPPHIARVGFEAAAHGSSGEEERSLDADRVNEAEDLAYLMYTSGSTGKPKGVMVTHRNVIRLVQNTNFVCFREDDCILQTGSLVFDASTFEIWGALLNGLRLVLVDKMTILDETALAEAIERHGVTMMWLTSPLFTQLAEKNPEMFRPVRTLLVGGDVLSPKHIYRVREASAPITIINGYGPTENTTFTACYEIADERPGSIPIGKPIANSTAYVVNAFGKLQPIGVPGELWAGGDGVARGYLNRSDLTAEKFIDSPFRPGERIYKTGDLVRWLPDGNIEFLGRKDHQVKIRGFRMELGEIEAQIRSHPQVKDVLVSVREEAPGQKALCAHIVAEGGLTAADVRAYVLTSLPDYMAPAYYAFLERMPLTTNGKIDRSKLPEPEKLEGASGSMVAPENEIEQKLADAWQEVLGLTAVGVEDNFFDIGGHSLKAITLVARLKQEFIVDVADIFAYPTIRQLARHIEYRPNHLQEKLARIRERYAAAPDGEAPAVAEARRLYRSGIEGRIPPAAERRTEYRHVLLTGATGYLGAYLLHEIISRTGSEVSVIVRGRTPDEARGRLADKLAYYFGPEWFPAHAARIHLVNGELSGERFGLETEDYERLASEADCIVHAAANVKHYGHYDDFVQSNVTATERLIELALERTPKAFHHVSTMSVGMGTIEGLAEVLFTEDDGDLGQQHHNVYVKTKFEAELRIQEARARGLQASIYRVGNIVCHSDTGHFQENIADNAFYNTIKSYLGLGAVLASEPDTDLSFVNQVSAAIVTLFDKPALYNGTYHVYNPHLISLSELLAAHPGITVKPLAAGPFFEELYARFEREENREAVESVLLHNGWMDEASNGTVFVHTAERTAALLARLGFAWTKPAEAEFRRLLEHAGAVGFLPQASSRE</sequence>
<dbReference type="InterPro" id="IPR023213">
    <property type="entry name" value="CAT-like_dom_sf"/>
</dbReference>
<dbReference type="CDD" id="cd12117">
    <property type="entry name" value="A_NRPS_Srf_like"/>
    <property type="match status" value="2"/>
</dbReference>
<evidence type="ECO:0000256" key="3">
    <source>
        <dbReference type="ARBA" id="ARBA00022450"/>
    </source>
</evidence>
<dbReference type="PANTHER" id="PTHR45527:SF1">
    <property type="entry name" value="FATTY ACID SYNTHASE"/>
    <property type="match status" value="1"/>
</dbReference>
<dbReference type="SUPFAM" id="SSF52777">
    <property type="entry name" value="CoA-dependent acyltransferases"/>
    <property type="match status" value="3"/>
</dbReference>
<dbReference type="InterPro" id="IPR020459">
    <property type="entry name" value="AMP-binding"/>
</dbReference>
<feature type="domain" description="Carrier" evidence="10">
    <location>
        <begin position="1755"/>
        <end position="1831"/>
    </location>
</feature>
<evidence type="ECO:0000256" key="5">
    <source>
        <dbReference type="ARBA" id="ARBA00022598"/>
    </source>
</evidence>
<dbReference type="Pfam" id="PF07993">
    <property type="entry name" value="NAD_binding_4"/>
    <property type="match status" value="1"/>
</dbReference>
<gene>
    <name evidence="11" type="ORF">WJ0W_000220</name>
</gene>
<dbReference type="Gene3D" id="1.10.1200.10">
    <property type="entry name" value="ACP-like"/>
    <property type="match status" value="2"/>
</dbReference>
<dbReference type="Proteomes" id="UP001154322">
    <property type="component" value="Unassembled WGS sequence"/>
</dbReference>
<organism evidence="11 12">
    <name type="scientific">Paenibacillus melissococcoides</name>
    <dbReference type="NCBI Taxonomy" id="2912268"/>
    <lineage>
        <taxon>Bacteria</taxon>
        <taxon>Bacillati</taxon>
        <taxon>Bacillota</taxon>
        <taxon>Bacilli</taxon>
        <taxon>Bacillales</taxon>
        <taxon>Paenibacillaceae</taxon>
        <taxon>Paenibacillus</taxon>
    </lineage>
</organism>
<dbReference type="SUPFAM" id="SSF47336">
    <property type="entry name" value="ACP-like"/>
    <property type="match status" value="2"/>
</dbReference>
<dbReference type="InterPro" id="IPR010080">
    <property type="entry name" value="Thioester_reductase-like_dom"/>
</dbReference>
<dbReference type="Pfam" id="PF00668">
    <property type="entry name" value="Condensation"/>
    <property type="match status" value="1"/>
</dbReference>
<keyword evidence="12" id="KW-1185">Reference proteome</keyword>
<evidence type="ECO:0000256" key="6">
    <source>
        <dbReference type="ARBA" id="ARBA00022737"/>
    </source>
</evidence>
<feature type="region of interest" description="Disordered" evidence="9">
    <location>
        <begin position="1734"/>
        <end position="1753"/>
    </location>
</feature>
<evidence type="ECO:0000313" key="12">
    <source>
        <dbReference type="Proteomes" id="UP001154322"/>
    </source>
</evidence>
<dbReference type="InterPro" id="IPR020806">
    <property type="entry name" value="PKS_PP-bd"/>
</dbReference>
<evidence type="ECO:0000256" key="9">
    <source>
        <dbReference type="SAM" id="MobiDB-lite"/>
    </source>
</evidence>
<dbReference type="InterPro" id="IPR006162">
    <property type="entry name" value="Ppantetheine_attach_site"/>
</dbReference>
<dbReference type="SUPFAM" id="SSF56801">
    <property type="entry name" value="Acetyl-CoA synthetase-like"/>
    <property type="match status" value="2"/>
</dbReference>
<keyword evidence="4" id="KW-0597">Phosphoprotein</keyword>
<dbReference type="InterPro" id="IPR045851">
    <property type="entry name" value="AMP-bd_C_sf"/>
</dbReference>
<dbReference type="RefSeq" id="WP_213428042.1">
    <property type="nucleotide sequence ID" value="NZ_AP031286.1"/>
</dbReference>
<keyword evidence="3" id="KW-0596">Phosphopantetheine</keyword>
<dbReference type="InterPro" id="IPR010071">
    <property type="entry name" value="AA_adenyl_dom"/>
</dbReference>
<evidence type="ECO:0000256" key="2">
    <source>
        <dbReference type="ARBA" id="ARBA00006432"/>
    </source>
</evidence>
<comment type="cofactor">
    <cofactor evidence="1">
        <name>pantetheine 4'-phosphate</name>
        <dbReference type="ChEBI" id="CHEBI:47942"/>
    </cofactor>
</comment>
<dbReference type="SMART" id="SM00823">
    <property type="entry name" value="PKS_PP"/>
    <property type="match status" value="2"/>
</dbReference>
<dbReference type="Gene3D" id="3.30.559.10">
    <property type="entry name" value="Chloramphenicol acetyltransferase-like domain"/>
    <property type="match status" value="1"/>
</dbReference>
<dbReference type="Gene3D" id="3.30.559.30">
    <property type="entry name" value="Nonribosomal peptide synthetase, condensation domain"/>
    <property type="match status" value="2"/>
</dbReference>
<dbReference type="PROSITE" id="PS00455">
    <property type="entry name" value="AMP_BINDING"/>
    <property type="match status" value="2"/>
</dbReference>
<evidence type="ECO:0000256" key="1">
    <source>
        <dbReference type="ARBA" id="ARBA00001957"/>
    </source>
</evidence>
<dbReference type="Pfam" id="PF13193">
    <property type="entry name" value="AMP-binding_C"/>
    <property type="match status" value="2"/>
</dbReference>
<feature type="compositionally biased region" description="Basic and acidic residues" evidence="9">
    <location>
        <begin position="1734"/>
        <end position="1747"/>
    </location>
</feature>
<comment type="caution">
    <text evidence="11">The sequence shown here is derived from an EMBL/GenBank/DDBJ whole genome shotgun (WGS) entry which is preliminary data.</text>
</comment>
<evidence type="ECO:0000256" key="7">
    <source>
        <dbReference type="ARBA" id="ARBA00023194"/>
    </source>
</evidence>
<dbReference type="InterPro" id="IPR036736">
    <property type="entry name" value="ACP-like_sf"/>
</dbReference>
<dbReference type="EMBL" id="CALYLO010000001">
    <property type="protein sequence ID" value="CAH8243011.1"/>
    <property type="molecule type" value="Genomic_DNA"/>
</dbReference>
<dbReference type="InterPro" id="IPR036291">
    <property type="entry name" value="NAD(P)-bd_dom_sf"/>
</dbReference>
<dbReference type="PROSITE" id="PS50075">
    <property type="entry name" value="CARRIER"/>
    <property type="match status" value="2"/>
</dbReference>
<dbReference type="Gene3D" id="3.40.50.720">
    <property type="entry name" value="NAD(P)-binding Rossmann-like Domain"/>
    <property type="match status" value="1"/>
</dbReference>
<evidence type="ECO:0000313" key="11">
    <source>
        <dbReference type="EMBL" id="CAH8243011.1"/>
    </source>
</evidence>
<comment type="similarity">
    <text evidence="2">Belongs to the ATP-dependent AMP-binding enzyme family.</text>
</comment>
<dbReference type="Pfam" id="PF00550">
    <property type="entry name" value="PP-binding"/>
    <property type="match status" value="2"/>
</dbReference>
<dbReference type="Gene3D" id="2.30.38.10">
    <property type="entry name" value="Luciferase, Domain 3"/>
    <property type="match status" value="2"/>
</dbReference>
<dbReference type="Gene3D" id="3.40.50.980">
    <property type="match status" value="4"/>
</dbReference>
<evidence type="ECO:0000256" key="8">
    <source>
        <dbReference type="ARBA" id="ARBA00023268"/>
    </source>
</evidence>
<keyword evidence="8" id="KW-0511">Multifunctional enzyme</keyword>
<dbReference type="Gene3D" id="3.30.300.30">
    <property type="match status" value="2"/>
</dbReference>
<name>A0ABM9FV44_9BACL</name>
<dbReference type="InterPro" id="IPR025110">
    <property type="entry name" value="AMP-bd_C"/>
</dbReference>
<dbReference type="PRINTS" id="PR00154">
    <property type="entry name" value="AMPBINDING"/>
</dbReference>
<dbReference type="CDD" id="cd05235">
    <property type="entry name" value="SDR_e1"/>
    <property type="match status" value="1"/>
</dbReference>
<dbReference type="InterPro" id="IPR020845">
    <property type="entry name" value="AMP-binding_CS"/>
</dbReference>
<dbReference type="InterPro" id="IPR009081">
    <property type="entry name" value="PP-bd_ACP"/>
</dbReference>
<proteinExistence type="inferred from homology"/>
<evidence type="ECO:0000259" key="10">
    <source>
        <dbReference type="PROSITE" id="PS50075"/>
    </source>
</evidence>
<protein>
    <submittedName>
        <fullName evidence="11">Non-ribosomal peptide synthetase</fullName>
    </submittedName>
</protein>
<dbReference type="InterPro" id="IPR000873">
    <property type="entry name" value="AMP-dep_synth/lig_dom"/>
</dbReference>
<dbReference type="NCBIfam" id="TIGR01733">
    <property type="entry name" value="AA-adenyl-dom"/>
    <property type="match status" value="2"/>
</dbReference>
<keyword evidence="7" id="KW-0045">Antibiotic biosynthesis</keyword>
<reference evidence="11" key="1">
    <citation type="submission" date="2022-06" db="EMBL/GenBank/DDBJ databases">
        <authorList>
            <person name="Dietemann V."/>
            <person name="Ory F."/>
            <person name="Dainat B."/>
            <person name="Oberhansli S."/>
        </authorList>
    </citation>
    <scope>NUCLEOTIDE SEQUENCE</scope>
    <source>
        <strain evidence="11">Ena-SAMPLE-TAB-26-04-2022-14:26:32:270-5432</strain>
    </source>
</reference>